<dbReference type="RefSeq" id="WP_354465105.1">
    <property type="nucleotide sequence ID" value="NZ_JBEWSZ010000015.1"/>
</dbReference>
<gene>
    <name evidence="3" type="ORF">ABVQ20_38965</name>
</gene>
<comment type="caution">
    <text evidence="3">The sequence shown here is derived from an EMBL/GenBank/DDBJ whole genome shotgun (WGS) entry which is preliminary data.</text>
</comment>
<evidence type="ECO:0000256" key="1">
    <source>
        <dbReference type="ARBA" id="ARBA00006484"/>
    </source>
</evidence>
<dbReference type="SUPFAM" id="SSF51735">
    <property type="entry name" value="NAD(P)-binding Rossmann-fold domains"/>
    <property type="match status" value="1"/>
</dbReference>
<organism evidence="3 4">
    <name type="scientific">Mesorhizobium shangrilense</name>
    <dbReference type="NCBI Taxonomy" id="460060"/>
    <lineage>
        <taxon>Bacteria</taxon>
        <taxon>Pseudomonadati</taxon>
        <taxon>Pseudomonadota</taxon>
        <taxon>Alphaproteobacteria</taxon>
        <taxon>Hyphomicrobiales</taxon>
        <taxon>Phyllobacteriaceae</taxon>
        <taxon>Mesorhizobium</taxon>
    </lineage>
</organism>
<dbReference type="PANTHER" id="PTHR42879">
    <property type="entry name" value="3-OXOACYL-(ACYL-CARRIER-PROTEIN) REDUCTASE"/>
    <property type="match status" value="1"/>
</dbReference>
<reference evidence="3 4" key="1">
    <citation type="submission" date="2024-06" db="EMBL/GenBank/DDBJ databases">
        <authorList>
            <person name="Kim D.-U."/>
        </authorList>
    </citation>
    <scope>NUCLEOTIDE SEQUENCE [LARGE SCALE GENOMIC DNA]</scope>
    <source>
        <strain evidence="3 4">KACC15460</strain>
    </source>
</reference>
<dbReference type="PRINTS" id="PR00081">
    <property type="entry name" value="GDHRDH"/>
</dbReference>
<keyword evidence="4" id="KW-1185">Reference proteome</keyword>
<dbReference type="InterPro" id="IPR036291">
    <property type="entry name" value="NAD(P)-bd_dom_sf"/>
</dbReference>
<proteinExistence type="inferred from homology"/>
<dbReference type="Gene3D" id="3.40.50.720">
    <property type="entry name" value="NAD(P)-binding Rossmann-like Domain"/>
    <property type="match status" value="1"/>
</dbReference>
<comment type="similarity">
    <text evidence="1">Belongs to the short-chain dehydrogenases/reductases (SDR) family.</text>
</comment>
<name>A0ABV2DS54_9HYPH</name>
<dbReference type="Proteomes" id="UP001548832">
    <property type="component" value="Unassembled WGS sequence"/>
</dbReference>
<accession>A0ABV2DS54</accession>
<evidence type="ECO:0000313" key="4">
    <source>
        <dbReference type="Proteomes" id="UP001548832"/>
    </source>
</evidence>
<dbReference type="InterPro" id="IPR050259">
    <property type="entry name" value="SDR"/>
</dbReference>
<evidence type="ECO:0000256" key="2">
    <source>
        <dbReference type="SAM" id="MobiDB-lite"/>
    </source>
</evidence>
<dbReference type="EMBL" id="JBEWSZ010000015">
    <property type="protein sequence ID" value="MET2832899.1"/>
    <property type="molecule type" value="Genomic_DNA"/>
</dbReference>
<protein>
    <submittedName>
        <fullName evidence="3">SDR family NAD(P)-dependent oxidoreductase</fullName>
    </submittedName>
</protein>
<dbReference type="InterPro" id="IPR002347">
    <property type="entry name" value="SDR_fam"/>
</dbReference>
<dbReference type="Pfam" id="PF13561">
    <property type="entry name" value="adh_short_C2"/>
    <property type="match status" value="1"/>
</dbReference>
<evidence type="ECO:0000313" key="3">
    <source>
        <dbReference type="EMBL" id="MET2832899.1"/>
    </source>
</evidence>
<feature type="region of interest" description="Disordered" evidence="2">
    <location>
        <begin position="254"/>
        <end position="289"/>
    </location>
</feature>
<sequence>MTVSGKRVLITGGSRGIAAQIARTFATKGAAVAINFSEAADRSAGWPNAGENLVSEIMEAGGRAYVIEGDLSNPAQATDIVDSAAKVLGGLDVLVLSASAQINKPFLDVTADDIAAQIQVNLTSNILILQRTIPIMLERRWGRIITIGSAQEVAPSAEMPIYALTKAAMWNLVCNLAVQTAPFGVTVNNVAPGLIQTDRNAHRRRDMEAWNALACQANPVGRAGRPDDVAEWVLHLASDKAGFTTGTNILVTGGAHIPTNRADGPPGRLSDRETEALRSRVPESLPKLS</sequence>
<dbReference type="CDD" id="cd05233">
    <property type="entry name" value="SDR_c"/>
    <property type="match status" value="1"/>
</dbReference>
<dbReference type="PANTHER" id="PTHR42879:SF6">
    <property type="entry name" value="NADPH-DEPENDENT REDUCTASE BACG"/>
    <property type="match status" value="1"/>
</dbReference>
<feature type="compositionally biased region" description="Basic and acidic residues" evidence="2">
    <location>
        <begin position="269"/>
        <end position="281"/>
    </location>
</feature>